<feature type="chain" id="PRO_5025634856" evidence="2">
    <location>
        <begin position="16"/>
        <end position="174"/>
    </location>
</feature>
<feature type="signal peptide" evidence="2">
    <location>
        <begin position="1"/>
        <end position="15"/>
    </location>
</feature>
<dbReference type="GeneID" id="54354786"/>
<gene>
    <name evidence="3" type="ORF">M421DRAFT_7535</name>
</gene>
<name>A0A6A5RE61_9PLEO</name>
<dbReference type="Proteomes" id="UP000800082">
    <property type="component" value="Unassembled WGS sequence"/>
</dbReference>
<dbReference type="RefSeq" id="XP_033446015.1">
    <property type="nucleotide sequence ID" value="XM_033597119.1"/>
</dbReference>
<feature type="region of interest" description="Disordered" evidence="1">
    <location>
        <begin position="127"/>
        <end position="174"/>
    </location>
</feature>
<proteinExistence type="predicted"/>
<evidence type="ECO:0000313" key="3">
    <source>
        <dbReference type="EMBL" id="KAF1925763.1"/>
    </source>
</evidence>
<evidence type="ECO:0000313" key="4">
    <source>
        <dbReference type="Proteomes" id="UP000800082"/>
    </source>
</evidence>
<keyword evidence="4" id="KW-1185">Reference proteome</keyword>
<dbReference type="AlphaFoldDB" id="A0A6A5RE61"/>
<organism evidence="3 4">
    <name type="scientific">Didymella exigua CBS 183.55</name>
    <dbReference type="NCBI Taxonomy" id="1150837"/>
    <lineage>
        <taxon>Eukaryota</taxon>
        <taxon>Fungi</taxon>
        <taxon>Dikarya</taxon>
        <taxon>Ascomycota</taxon>
        <taxon>Pezizomycotina</taxon>
        <taxon>Dothideomycetes</taxon>
        <taxon>Pleosporomycetidae</taxon>
        <taxon>Pleosporales</taxon>
        <taxon>Pleosporineae</taxon>
        <taxon>Didymellaceae</taxon>
        <taxon>Didymella</taxon>
    </lineage>
</organism>
<feature type="compositionally biased region" description="Acidic residues" evidence="1">
    <location>
        <begin position="136"/>
        <end position="164"/>
    </location>
</feature>
<sequence>MKFHGLLMMLGAALATSSKTIPLTRDLSRFGPALCRPPHCAMERPRVILRSLAAGYYFQQVSGRRVLLMGPRDRVSSGTGRWVFGSDRSCCKRRNVTCRFIPYEAAKSIYDQYISLSDSEIDDLLCSRNEDPERDYGDEDPERELSDEDSERDFSDDDSEDDYSDNPKDTRNEL</sequence>
<accession>A0A6A5RE61</accession>
<reference evidence="3" key="1">
    <citation type="journal article" date="2020" name="Stud. Mycol.">
        <title>101 Dothideomycetes genomes: a test case for predicting lifestyles and emergence of pathogens.</title>
        <authorList>
            <person name="Haridas S."/>
            <person name="Albert R."/>
            <person name="Binder M."/>
            <person name="Bloem J."/>
            <person name="Labutti K."/>
            <person name="Salamov A."/>
            <person name="Andreopoulos B."/>
            <person name="Baker S."/>
            <person name="Barry K."/>
            <person name="Bills G."/>
            <person name="Bluhm B."/>
            <person name="Cannon C."/>
            <person name="Castanera R."/>
            <person name="Culley D."/>
            <person name="Daum C."/>
            <person name="Ezra D."/>
            <person name="Gonzalez J."/>
            <person name="Henrissat B."/>
            <person name="Kuo A."/>
            <person name="Liang C."/>
            <person name="Lipzen A."/>
            <person name="Lutzoni F."/>
            <person name="Magnuson J."/>
            <person name="Mondo S."/>
            <person name="Nolan M."/>
            <person name="Ohm R."/>
            <person name="Pangilinan J."/>
            <person name="Park H.-J."/>
            <person name="Ramirez L."/>
            <person name="Alfaro M."/>
            <person name="Sun H."/>
            <person name="Tritt A."/>
            <person name="Yoshinaga Y."/>
            <person name="Zwiers L.-H."/>
            <person name="Turgeon B."/>
            <person name="Goodwin S."/>
            <person name="Spatafora J."/>
            <person name="Crous P."/>
            <person name="Grigoriev I."/>
        </authorList>
    </citation>
    <scope>NUCLEOTIDE SEQUENCE</scope>
    <source>
        <strain evidence="3">CBS 183.55</strain>
    </source>
</reference>
<protein>
    <submittedName>
        <fullName evidence="3">Uncharacterized protein</fullName>
    </submittedName>
</protein>
<keyword evidence="2" id="KW-0732">Signal</keyword>
<feature type="compositionally biased region" description="Basic and acidic residues" evidence="1">
    <location>
        <begin position="165"/>
        <end position="174"/>
    </location>
</feature>
<evidence type="ECO:0000256" key="2">
    <source>
        <dbReference type="SAM" id="SignalP"/>
    </source>
</evidence>
<dbReference type="EMBL" id="ML978981">
    <property type="protein sequence ID" value="KAF1925763.1"/>
    <property type="molecule type" value="Genomic_DNA"/>
</dbReference>
<evidence type="ECO:0000256" key="1">
    <source>
        <dbReference type="SAM" id="MobiDB-lite"/>
    </source>
</evidence>